<keyword evidence="7" id="KW-0472">Membrane</keyword>
<evidence type="ECO:0000256" key="1">
    <source>
        <dbReference type="ARBA" id="ARBA00004168"/>
    </source>
</evidence>
<protein>
    <submittedName>
        <fullName evidence="9">Isopeptide-forming domain-containing fimbrial protein</fullName>
    </submittedName>
</protein>
<keyword evidence="7" id="KW-0812">Transmembrane</keyword>
<evidence type="ECO:0000256" key="7">
    <source>
        <dbReference type="SAM" id="Phobius"/>
    </source>
</evidence>
<comment type="subcellular location">
    <subcellularLocation>
        <location evidence="1">Secreted</location>
        <location evidence="1">Cell wall</location>
        <topology evidence="1">Peptidoglycan-anchor</topology>
    </subcellularLocation>
</comment>
<dbReference type="InterPro" id="IPR026466">
    <property type="entry name" value="Fim_isopep_form_D2_dom"/>
</dbReference>
<evidence type="ECO:0000313" key="10">
    <source>
        <dbReference type="Proteomes" id="UP000197058"/>
    </source>
</evidence>
<sequence length="951" mass="107426">MVTTQLKDNRNKKRMRQLQTATAGVILGTSLMSTGGIVKAEPISKAPNAEVPSKDSEISNKYSFIAKWITGKSKLELSKTASLKTTPTGNAIWVEPKKDEKGKLTAYYTNVGTYHGKQIDYKATVVDWKEAGFEGGQYMRFAGSKVNGIGFTQAGYEWIDIHWEPIYHDTGKPATDITGTYMGINDIDAKQYAGFPDKQMSKISKVYHSKDSWIDYEHKDGFHRFQELDGELSDPKDAFAKFTILSDSHDLSMRWGKDWTDYNKDKVIKWDEGQYAQYFGYDGEKPAKTETLEPFKLVSDQDEKDVEKNKLDTLYEGYHYDITHTVPAEEEQFYYKDYGFKDDINSELEVKKVTITNSEGKDVTTEYFDNKSEGNKLHYQAKSSILKKKEFYENDYKFKVDVKLKKDADLSKITNDKGEIQILNKAKVYKDGKDKDTNEVVTTPPKPIKPSVTKKIIDQNGNKVDMNDVKIGDTFKYEKIAQFGNKEADVKRGVIDEVTKPLKINDIKVMDEKDQEITKDGDLKIDEKTNTYSWFAKGPKKLAGKKIKVLADVTVRDDVSLKEYEKDGQFVLPNTIKIVEGDKETPSNEVETVLEKVDFKTEKVIVDDTGKEVKENEVKAGESYTYRIKTDIPNAEKVDAIKIEDDMNDVLQIDGMKVYLGGKKITSEKNQEESSNTEDNDNQSSKNEENKNDASSNNEDVGKNEESLNTEETVKTEKNVNNETTDQDEGSTNTEENESNKDVTDLDSSTNTENVNEDGSNTDKREDVTKEGKSTIDEEKSSVKWENEKPDTKYRGGHLETDIDVTIPKDVDLSKLKQEDGKSIIDNVAISTVNEEKKETNQVTTKVPKEEKEVTPVPEKPEEPKDPQEPTPENPEPEAPQEQPEKVAPPTEQPQSAPQQVKETPQEKPNMIQSVLPKTGTETMTWLIVMGGVLIAGGLTLLKLRKKNSEG</sequence>
<evidence type="ECO:0000256" key="5">
    <source>
        <dbReference type="ARBA" id="ARBA00023088"/>
    </source>
</evidence>
<feature type="compositionally biased region" description="Polar residues" evidence="6">
    <location>
        <begin position="893"/>
        <end position="903"/>
    </location>
</feature>
<dbReference type="RefSeq" id="WP_088592830.1">
    <property type="nucleotide sequence ID" value="NZ_CP022047.2"/>
</dbReference>
<gene>
    <name evidence="9" type="ORF">CEP64_13810</name>
</gene>
<name>A0AAI8DL47_MAMSC</name>
<accession>A0AAI8DL47</accession>
<evidence type="ECO:0000256" key="4">
    <source>
        <dbReference type="ARBA" id="ARBA00022729"/>
    </source>
</evidence>
<feature type="compositionally biased region" description="Basic and acidic residues" evidence="6">
    <location>
        <begin position="700"/>
        <end position="720"/>
    </location>
</feature>
<dbReference type="Gene3D" id="2.60.40.740">
    <property type="match status" value="2"/>
</dbReference>
<feature type="compositionally biased region" description="Pro residues" evidence="6">
    <location>
        <begin position="869"/>
        <end position="878"/>
    </location>
</feature>
<keyword evidence="4" id="KW-0732">Signal</keyword>
<keyword evidence="2" id="KW-0134">Cell wall</keyword>
<feature type="domain" description="Gram-positive cocci surface proteins LPxTG" evidence="8">
    <location>
        <begin position="916"/>
        <end position="951"/>
    </location>
</feature>
<dbReference type="Proteomes" id="UP000197058">
    <property type="component" value="Plasmid unnamed1"/>
</dbReference>
<dbReference type="NCBIfam" id="TIGR01167">
    <property type="entry name" value="LPXTG_anchor"/>
    <property type="match status" value="1"/>
</dbReference>
<dbReference type="PROSITE" id="PS50847">
    <property type="entry name" value="GRAM_POS_ANCHORING"/>
    <property type="match status" value="1"/>
</dbReference>
<evidence type="ECO:0000256" key="2">
    <source>
        <dbReference type="ARBA" id="ARBA00022512"/>
    </source>
</evidence>
<dbReference type="KEGG" id="sscu:CEP64_13810"/>
<proteinExistence type="predicted"/>
<feature type="compositionally biased region" description="Low complexity" evidence="6">
    <location>
        <begin position="880"/>
        <end position="890"/>
    </location>
</feature>
<reference evidence="10" key="1">
    <citation type="submission" date="2017-06" db="EMBL/GenBank/DDBJ databases">
        <title>FDA dAtabase for Regulatory Grade micrObial Sequences (FDA-ARGOS): Supporting development and validation of Infectious Disease Dx tests.</title>
        <authorList>
            <person name="Goldberg B."/>
            <person name="Campos J."/>
            <person name="Tallon L."/>
            <person name="Sadzewicz L."/>
            <person name="Sengamalay N."/>
            <person name="Ott S."/>
            <person name="Godinez A."/>
            <person name="Nagaraj S."/>
            <person name="Vavikolanu K."/>
            <person name="Nadendla S."/>
            <person name="George J."/>
            <person name="Geyer C."/>
            <person name="Sichtig H."/>
        </authorList>
    </citation>
    <scope>NUCLEOTIDE SEQUENCE [LARGE SCALE GENOMIC DNA]</scope>
    <source>
        <strain evidence="10">FDAARGOS_285</strain>
        <plasmid evidence="10">unnamed1</plasmid>
    </source>
</reference>
<dbReference type="NCBIfam" id="TIGR04226">
    <property type="entry name" value="RrgB_K2N_iso_D2"/>
    <property type="match status" value="2"/>
</dbReference>
<evidence type="ECO:0000256" key="6">
    <source>
        <dbReference type="SAM" id="MobiDB-lite"/>
    </source>
</evidence>
<keyword evidence="9" id="KW-0614">Plasmid</keyword>
<keyword evidence="3" id="KW-0964">Secreted</keyword>
<keyword evidence="5" id="KW-0572">Peptidoglycan-anchor</keyword>
<geneLocation type="plasmid" evidence="9 10">
    <name>unnamed1</name>
</geneLocation>
<evidence type="ECO:0000256" key="3">
    <source>
        <dbReference type="ARBA" id="ARBA00022525"/>
    </source>
</evidence>
<feature type="compositionally biased region" description="Basic and acidic residues" evidence="6">
    <location>
        <begin position="847"/>
        <end position="868"/>
    </location>
</feature>
<dbReference type="InterPro" id="IPR019931">
    <property type="entry name" value="LPXTG_anchor"/>
</dbReference>
<feature type="compositionally biased region" description="Polar residues" evidence="6">
    <location>
        <begin position="746"/>
        <end position="759"/>
    </location>
</feature>
<evidence type="ECO:0000313" key="9">
    <source>
        <dbReference type="EMBL" id="ASE35738.1"/>
    </source>
</evidence>
<dbReference type="AlphaFoldDB" id="A0AAI8DL47"/>
<organism evidence="9 10">
    <name type="scientific">Mammaliicoccus sciuri</name>
    <name type="common">Staphylococcus sciuri</name>
    <dbReference type="NCBI Taxonomy" id="1296"/>
    <lineage>
        <taxon>Bacteria</taxon>
        <taxon>Bacillati</taxon>
        <taxon>Bacillota</taxon>
        <taxon>Bacilli</taxon>
        <taxon>Bacillales</taxon>
        <taxon>Staphylococcaceae</taxon>
        <taxon>Mammaliicoccus</taxon>
    </lineage>
</organism>
<feature type="compositionally biased region" description="Basic and acidic residues" evidence="6">
    <location>
        <begin position="761"/>
        <end position="823"/>
    </location>
</feature>
<evidence type="ECO:0000259" key="8">
    <source>
        <dbReference type="PROSITE" id="PS50847"/>
    </source>
</evidence>
<feature type="transmembrane region" description="Helical" evidence="7">
    <location>
        <begin position="924"/>
        <end position="942"/>
    </location>
</feature>
<feature type="region of interest" description="Disordered" evidence="6">
    <location>
        <begin position="664"/>
        <end position="915"/>
    </location>
</feature>
<dbReference type="EMBL" id="CP022047">
    <property type="protein sequence ID" value="ASE35738.1"/>
    <property type="molecule type" value="Genomic_DNA"/>
</dbReference>
<keyword evidence="7" id="KW-1133">Transmembrane helix</keyword>
<dbReference type="Pfam" id="PF00746">
    <property type="entry name" value="Gram_pos_anchor"/>
    <property type="match status" value="1"/>
</dbReference>